<protein>
    <submittedName>
        <fullName evidence="1">Uncharacterized protein</fullName>
    </submittedName>
</protein>
<dbReference type="GeneID" id="35118678"/>
<sequence length="66" mass="8164">MLKKRDKTGYGEDMNYQIVKSIEKMNSHSDKLFYEQLYLQKDPVKYNEFKDWCIERGYLNELYKKE</sequence>
<dbReference type="RefSeq" id="WP_100815504.1">
    <property type="nucleotide sequence ID" value="NZ_CP017803.1"/>
</dbReference>
<gene>
    <name evidence="1" type="ORF">BK798_04830</name>
</gene>
<dbReference type="AlphaFoldDB" id="A0A2H4U6P3"/>
<name>A0A2H4U6P3_METSM</name>
<evidence type="ECO:0000313" key="1">
    <source>
        <dbReference type="EMBL" id="ATZ59792.1"/>
    </source>
</evidence>
<organism evidence="1 2">
    <name type="scientific">Methanobrevibacter smithii</name>
    <dbReference type="NCBI Taxonomy" id="2173"/>
    <lineage>
        <taxon>Archaea</taxon>
        <taxon>Methanobacteriati</taxon>
        <taxon>Methanobacteriota</taxon>
        <taxon>Methanomada group</taxon>
        <taxon>Methanobacteria</taxon>
        <taxon>Methanobacteriales</taxon>
        <taxon>Methanobacteriaceae</taxon>
        <taxon>Methanobrevibacter</taxon>
    </lineage>
</organism>
<evidence type="ECO:0000313" key="2">
    <source>
        <dbReference type="Proteomes" id="UP000232133"/>
    </source>
</evidence>
<dbReference type="EMBL" id="CP017803">
    <property type="protein sequence ID" value="ATZ59792.1"/>
    <property type="molecule type" value="Genomic_DNA"/>
</dbReference>
<proteinExistence type="predicted"/>
<accession>A0A2H4U6P3</accession>
<reference evidence="1 2" key="1">
    <citation type="submission" date="2016-10" db="EMBL/GenBank/DDBJ databases">
        <authorList>
            <person name="Varghese N."/>
        </authorList>
    </citation>
    <scope>NUCLEOTIDE SEQUENCE [LARGE SCALE GENOMIC DNA]</scope>
    <source>
        <strain evidence="1 2">KB11</strain>
    </source>
</reference>
<dbReference type="Proteomes" id="UP000232133">
    <property type="component" value="Chromosome"/>
</dbReference>